<dbReference type="Pfam" id="PF14748">
    <property type="entry name" value="P5CR_dimer"/>
    <property type="match status" value="1"/>
</dbReference>
<organism evidence="17 18">
    <name type="scientific">Paramuricea clavata</name>
    <name type="common">Red gorgonian</name>
    <name type="synonym">Violescent sea-whip</name>
    <dbReference type="NCBI Taxonomy" id="317549"/>
    <lineage>
        <taxon>Eukaryota</taxon>
        <taxon>Metazoa</taxon>
        <taxon>Cnidaria</taxon>
        <taxon>Anthozoa</taxon>
        <taxon>Octocorallia</taxon>
        <taxon>Malacalcyonacea</taxon>
        <taxon>Plexauridae</taxon>
        <taxon>Paramuricea</taxon>
    </lineage>
</organism>
<evidence type="ECO:0000256" key="16">
    <source>
        <dbReference type="RuleBase" id="RU003903"/>
    </source>
</evidence>
<comment type="catalytic activity">
    <reaction evidence="13">
        <text>L-proline + NAD(+) = (S)-1-pyrroline-5-carboxylate + NADH + 2 H(+)</text>
        <dbReference type="Rhea" id="RHEA:14105"/>
        <dbReference type="ChEBI" id="CHEBI:15378"/>
        <dbReference type="ChEBI" id="CHEBI:17388"/>
        <dbReference type="ChEBI" id="CHEBI:57540"/>
        <dbReference type="ChEBI" id="CHEBI:57945"/>
        <dbReference type="ChEBI" id="CHEBI:60039"/>
        <dbReference type="EC" id="1.5.1.2"/>
    </reaction>
</comment>
<dbReference type="NCBIfam" id="TIGR00112">
    <property type="entry name" value="proC"/>
    <property type="match status" value="1"/>
</dbReference>
<gene>
    <name evidence="17" type="ORF">PACLA_8A008043</name>
</gene>
<evidence type="ECO:0000256" key="7">
    <source>
        <dbReference type="ARBA" id="ARBA00022605"/>
    </source>
</evidence>
<comment type="catalytic activity">
    <reaction evidence="14 16">
        <text>L-proline + NADP(+) = (S)-1-pyrroline-5-carboxylate + NADPH + 2 H(+)</text>
        <dbReference type="Rhea" id="RHEA:14109"/>
        <dbReference type="ChEBI" id="CHEBI:15378"/>
        <dbReference type="ChEBI" id="CHEBI:17388"/>
        <dbReference type="ChEBI" id="CHEBI:57783"/>
        <dbReference type="ChEBI" id="CHEBI:58349"/>
        <dbReference type="ChEBI" id="CHEBI:60039"/>
        <dbReference type="EC" id="1.5.1.2"/>
    </reaction>
</comment>
<name>A0A6S7I9D6_PARCT</name>
<evidence type="ECO:0000313" key="17">
    <source>
        <dbReference type="EMBL" id="CAB4013599.1"/>
    </source>
</evidence>
<dbReference type="InterPro" id="IPR000304">
    <property type="entry name" value="Pyrroline-COOH_reductase"/>
</dbReference>
<dbReference type="GO" id="GO:0005737">
    <property type="term" value="C:cytoplasm"/>
    <property type="evidence" value="ECO:0007669"/>
    <property type="project" value="UniProtKB-SubCell"/>
</dbReference>
<evidence type="ECO:0000256" key="13">
    <source>
        <dbReference type="ARBA" id="ARBA00050547"/>
    </source>
</evidence>
<dbReference type="FunFam" id="3.40.50.720:FF:000190">
    <property type="entry name" value="Pyrroline-5-carboxylate reductase"/>
    <property type="match status" value="1"/>
</dbReference>
<dbReference type="InterPro" id="IPR036291">
    <property type="entry name" value="NAD(P)-bd_dom_sf"/>
</dbReference>
<dbReference type="PANTHER" id="PTHR11645">
    <property type="entry name" value="PYRROLINE-5-CARBOXYLATE REDUCTASE"/>
    <property type="match status" value="1"/>
</dbReference>
<comment type="similarity">
    <text evidence="3 16">Belongs to the pyrroline-5-carboxylate reductase family.</text>
</comment>
<evidence type="ECO:0000256" key="12">
    <source>
        <dbReference type="ARBA" id="ARBA00049975"/>
    </source>
</evidence>
<dbReference type="SUPFAM" id="SSF48179">
    <property type="entry name" value="6-phosphogluconate dehydrogenase C-terminal domain-like"/>
    <property type="match status" value="1"/>
</dbReference>
<dbReference type="EMBL" id="CACRXK020007940">
    <property type="protein sequence ID" value="CAB4013599.1"/>
    <property type="molecule type" value="Genomic_DNA"/>
</dbReference>
<evidence type="ECO:0000256" key="11">
    <source>
        <dbReference type="ARBA" id="ARBA00038523"/>
    </source>
</evidence>
<dbReference type="HAMAP" id="MF_01925">
    <property type="entry name" value="P5C_reductase"/>
    <property type="match status" value="1"/>
</dbReference>
<evidence type="ECO:0000256" key="15">
    <source>
        <dbReference type="PIRSR" id="PIRSR000193-1"/>
    </source>
</evidence>
<comment type="pathway">
    <text evidence="2 16">Amino-acid biosynthesis; L-proline biosynthesis; L-proline from L-glutamate 5-semialdehyde: step 1/1.</text>
</comment>
<keyword evidence="9 15" id="KW-0521">NADP</keyword>
<keyword evidence="18" id="KW-1185">Reference proteome</keyword>
<evidence type="ECO:0000256" key="4">
    <source>
        <dbReference type="ARBA" id="ARBA00012855"/>
    </source>
</evidence>
<evidence type="ECO:0000256" key="1">
    <source>
        <dbReference type="ARBA" id="ARBA00004496"/>
    </source>
</evidence>
<protein>
    <recommendedName>
        <fullName evidence="5 16">Pyrroline-5-carboxylate reductase</fullName>
        <ecNumber evidence="4 16">1.5.1.2</ecNumber>
    </recommendedName>
</protein>
<dbReference type="InterPro" id="IPR008927">
    <property type="entry name" value="6-PGluconate_DH-like_C_sf"/>
</dbReference>
<evidence type="ECO:0000256" key="2">
    <source>
        <dbReference type="ARBA" id="ARBA00005205"/>
    </source>
</evidence>
<sequence>MADKVKVGFIGGGKMSQAIASGFVSSGLVEPQNIIASAITENTLNIWKEWGCVTTFSNKRVVDTSQLVFIGVKPHLVLQVLKEIYDNVTGNHVIVSIANGITTTTFEQHLPDGTSIIRTLPNMPCAVQAGVTPFCRGKNASDIEVKLLKELLLTTGACPEVKEDYLDIISAISGSGPAYIYVMISALADGAVKCGLPRSLAQSLAADMVKGAATMVIQSRKHPDQLKDEICSPGGSTIVALHEMEKNSFRGTVISAVEAAVNKSKAAGRDNK</sequence>
<dbReference type="Proteomes" id="UP001152795">
    <property type="component" value="Unassembled WGS sequence"/>
</dbReference>
<reference evidence="17" key="1">
    <citation type="submission" date="2020-04" db="EMBL/GenBank/DDBJ databases">
        <authorList>
            <person name="Alioto T."/>
            <person name="Alioto T."/>
            <person name="Gomez Garrido J."/>
        </authorList>
    </citation>
    <scope>NUCLEOTIDE SEQUENCE</scope>
    <source>
        <strain evidence="17">A484AB</strain>
    </source>
</reference>
<accession>A0A6S7I9D6</accession>
<dbReference type="PANTHER" id="PTHR11645:SF0">
    <property type="entry name" value="PYRROLINE-5-CARBOXYLATE REDUCTASE 3"/>
    <property type="match status" value="1"/>
</dbReference>
<dbReference type="PIRSF" id="PIRSF000193">
    <property type="entry name" value="Pyrrol-5-carb_rd"/>
    <property type="match status" value="1"/>
</dbReference>
<dbReference type="OrthoDB" id="10263291at2759"/>
<dbReference type="Gene3D" id="3.40.50.720">
    <property type="entry name" value="NAD(P)-binding Rossmann-like Domain"/>
    <property type="match status" value="1"/>
</dbReference>
<keyword evidence="10 16" id="KW-0560">Oxidoreductase</keyword>
<dbReference type="Gene3D" id="1.10.3730.10">
    <property type="entry name" value="ProC C-terminal domain-like"/>
    <property type="match status" value="1"/>
</dbReference>
<comment type="subunit">
    <text evidence="11">Homodecamer; composed of 5 homodimers.</text>
</comment>
<dbReference type="Pfam" id="PF03807">
    <property type="entry name" value="F420_oxidored"/>
    <property type="match status" value="1"/>
</dbReference>
<feature type="binding site" evidence="15">
    <location>
        <position position="58"/>
    </location>
    <ligand>
        <name>NADPH</name>
        <dbReference type="ChEBI" id="CHEBI:57783"/>
    </ligand>
</feature>
<evidence type="ECO:0000256" key="8">
    <source>
        <dbReference type="ARBA" id="ARBA00022650"/>
    </source>
</evidence>
<keyword evidence="7 16" id="KW-0028">Amino-acid biosynthesis</keyword>
<evidence type="ECO:0000256" key="14">
    <source>
        <dbReference type="ARBA" id="ARBA00052690"/>
    </source>
</evidence>
<evidence type="ECO:0000256" key="9">
    <source>
        <dbReference type="ARBA" id="ARBA00022857"/>
    </source>
</evidence>
<dbReference type="SUPFAM" id="SSF51735">
    <property type="entry name" value="NAD(P)-binding Rossmann-fold domains"/>
    <property type="match status" value="1"/>
</dbReference>
<dbReference type="PROSITE" id="PS00521">
    <property type="entry name" value="P5CR"/>
    <property type="match status" value="1"/>
</dbReference>
<dbReference type="InterPro" id="IPR028939">
    <property type="entry name" value="P5C_Rdtase_cat_N"/>
</dbReference>
<dbReference type="AlphaFoldDB" id="A0A6S7I9D6"/>
<keyword evidence="6" id="KW-0963">Cytoplasm</keyword>
<dbReference type="GO" id="GO:0004735">
    <property type="term" value="F:pyrroline-5-carboxylate reductase activity"/>
    <property type="evidence" value="ECO:0007669"/>
    <property type="project" value="UniProtKB-EC"/>
</dbReference>
<dbReference type="GO" id="GO:0055129">
    <property type="term" value="P:L-proline biosynthetic process"/>
    <property type="evidence" value="ECO:0007669"/>
    <property type="project" value="UniProtKB-UniPathway"/>
</dbReference>
<evidence type="ECO:0000313" key="18">
    <source>
        <dbReference type="Proteomes" id="UP001152795"/>
    </source>
</evidence>
<dbReference type="UniPathway" id="UPA00098">
    <property type="reaction ID" value="UER00361"/>
</dbReference>
<proteinExistence type="inferred from homology"/>
<evidence type="ECO:0000256" key="6">
    <source>
        <dbReference type="ARBA" id="ARBA00022490"/>
    </source>
</evidence>
<dbReference type="InterPro" id="IPR053790">
    <property type="entry name" value="P5CR-like_CS"/>
</dbReference>
<evidence type="ECO:0000256" key="3">
    <source>
        <dbReference type="ARBA" id="ARBA00005525"/>
    </source>
</evidence>
<comment type="subcellular location">
    <subcellularLocation>
        <location evidence="1">Cytoplasm</location>
    </subcellularLocation>
</comment>
<dbReference type="InterPro" id="IPR029036">
    <property type="entry name" value="P5CR_dimer"/>
</dbReference>
<evidence type="ECO:0000256" key="5">
    <source>
        <dbReference type="ARBA" id="ARBA00021413"/>
    </source>
</evidence>
<evidence type="ECO:0000256" key="10">
    <source>
        <dbReference type="ARBA" id="ARBA00023002"/>
    </source>
</evidence>
<dbReference type="FunFam" id="1.10.3730.10:FF:000001">
    <property type="entry name" value="Pyrroline-5-carboxylate reductase"/>
    <property type="match status" value="1"/>
</dbReference>
<comment type="caution">
    <text evidence="17">The sequence shown here is derived from an EMBL/GenBank/DDBJ whole genome shotgun (WGS) entry which is preliminary data.</text>
</comment>
<keyword evidence="8 16" id="KW-0641">Proline biosynthesis</keyword>
<comment type="function">
    <text evidence="12">Oxidoreductase that catalyzes the last step in proline biosynthesis, which corresponds to the reduction of pyrroline-5-carboxylate (P5C) to L-proline using NAD(P)H. Proline is synthesized from either glutamate or ornithine; both are converted to P5C, and then to proline via pyrroline-5-carboxylate reductases (PYCRs). PYCR3 is exclusively linked to the biosynthesis of proline from ornithine.</text>
</comment>
<feature type="binding site" evidence="15">
    <location>
        <begin position="10"/>
        <end position="15"/>
    </location>
    <ligand>
        <name>NADP(+)</name>
        <dbReference type="ChEBI" id="CHEBI:58349"/>
    </ligand>
</feature>
<dbReference type="EC" id="1.5.1.2" evidence="4 16"/>